<dbReference type="Proteomes" id="UP001165101">
    <property type="component" value="Unassembled WGS sequence"/>
</dbReference>
<name>A0ACB5TW49_CANBO</name>
<organism evidence="1 2">
    <name type="scientific">Candida boidinii</name>
    <name type="common">Yeast</name>
    <dbReference type="NCBI Taxonomy" id="5477"/>
    <lineage>
        <taxon>Eukaryota</taxon>
        <taxon>Fungi</taxon>
        <taxon>Dikarya</taxon>
        <taxon>Ascomycota</taxon>
        <taxon>Saccharomycotina</taxon>
        <taxon>Pichiomycetes</taxon>
        <taxon>Pichiales</taxon>
        <taxon>Pichiaceae</taxon>
        <taxon>Ogataea</taxon>
        <taxon>Ogataea/Candida clade</taxon>
    </lineage>
</organism>
<gene>
    <name evidence="1" type="ORF">Cboi01_000408100</name>
</gene>
<sequence>MFTVYKDTDIIKYKSFNNDNDVLRIKDHNVLKRNGNFSKECYDGSPVGISDNPHNPHISDDIQEEKQESEFLSNSSLLQTKDVIGYSTLETLPGAMTPPPPVLHSIEEETVLVSSNLGEVSQHSLEARNNNNKQTNVDSSENRTSLAFLDQFQNDMMKELDSFYEDITQSFKETSTPERQTEVDQMAKDTNNNSISSQERLMEFLSEQMKHLSGNSPRHGSDIQRYGNKKRVKFALSDNVREISFHDYQGQSQGYSQSAAMSSASSSFTGGDSILERNKKSIIERRKRLKYLILKFHKEKREKGKSKELNNDLIKCCSKRKTKSCHKPLVAL</sequence>
<dbReference type="EMBL" id="BSXV01002487">
    <property type="protein sequence ID" value="GME95887.1"/>
    <property type="molecule type" value="Genomic_DNA"/>
</dbReference>
<evidence type="ECO:0000313" key="2">
    <source>
        <dbReference type="Proteomes" id="UP001165101"/>
    </source>
</evidence>
<evidence type="ECO:0000313" key="1">
    <source>
        <dbReference type="EMBL" id="GME95887.1"/>
    </source>
</evidence>
<reference evidence="1" key="1">
    <citation type="submission" date="2023-04" db="EMBL/GenBank/DDBJ databases">
        <title>Candida boidinii NBRC 1967.</title>
        <authorList>
            <person name="Ichikawa N."/>
            <person name="Sato H."/>
            <person name="Tonouchi N."/>
        </authorList>
    </citation>
    <scope>NUCLEOTIDE SEQUENCE</scope>
    <source>
        <strain evidence="1">NBRC 1967</strain>
    </source>
</reference>
<protein>
    <submittedName>
        <fullName evidence="1">Unnamed protein product</fullName>
    </submittedName>
</protein>
<keyword evidence="2" id="KW-1185">Reference proteome</keyword>
<proteinExistence type="predicted"/>
<accession>A0ACB5TW49</accession>
<comment type="caution">
    <text evidence="1">The sequence shown here is derived from an EMBL/GenBank/DDBJ whole genome shotgun (WGS) entry which is preliminary data.</text>
</comment>